<dbReference type="Gene3D" id="3.40.50.300">
    <property type="entry name" value="P-loop containing nucleotide triphosphate hydrolases"/>
    <property type="match status" value="1"/>
</dbReference>
<keyword evidence="2" id="KW-1185">Reference proteome</keyword>
<dbReference type="Proteomes" id="UP000182241">
    <property type="component" value="Unassembled WGS sequence"/>
</dbReference>
<protein>
    <submittedName>
        <fullName evidence="1">Uncharacterized protein</fullName>
    </submittedName>
</protein>
<gene>
    <name evidence="1" type="ORF">SAMN04489793_3066</name>
</gene>
<dbReference type="SUPFAM" id="SSF52540">
    <property type="entry name" value="P-loop containing nucleoside triphosphate hydrolases"/>
    <property type="match status" value="1"/>
</dbReference>
<dbReference type="EMBL" id="FNSA01000003">
    <property type="protein sequence ID" value="SEC73235.1"/>
    <property type="molecule type" value="Genomic_DNA"/>
</dbReference>
<proteinExistence type="predicted"/>
<evidence type="ECO:0000313" key="2">
    <source>
        <dbReference type="Proteomes" id="UP000182241"/>
    </source>
</evidence>
<dbReference type="AlphaFoldDB" id="A0A1H4UWZ2"/>
<dbReference type="OrthoDB" id="4764040at2"/>
<sequence>MSTTNTDRYAKQLAADWGLTLSAARDIRAKQLAFGSPSVNDLMPTLLRHYDHRLRDFGALCLGVALRPSRVEFSRFAVPNTDVRALVGTSLAEGRPVFAGTSRQHPAVVISGGSNSGKTTMLHSLIEQAAAVTSPIDTGITVLAAEDAAIRTRLSHLADRIVFREPDAGIPHARLSWRQLVFIDDADLYLPDNTDHWTQITDEVNARPSHMRVYLTAATAAPRVLPRVLLTNAVHVNLHEGTLPIRARALPWMFTSALSDDEEDPFRLVSGGICFSDLPAGNSPVDPSAEHHAFPEISENPPVHLADLDSRTAPSQLGFQSATHRSVFNEKGAPWGHEHLNFEDVRLAAQTPLNLTDSATKQLLDDVEVARTACGESRLNFDKINACDDIEAVVDQARRGRFPWPIWRAGFGRFLAEDPSVWDPHDN</sequence>
<organism evidence="1 2">
    <name type="scientific">Tsukamurella tyrosinosolvens</name>
    <dbReference type="NCBI Taxonomy" id="57704"/>
    <lineage>
        <taxon>Bacteria</taxon>
        <taxon>Bacillati</taxon>
        <taxon>Actinomycetota</taxon>
        <taxon>Actinomycetes</taxon>
        <taxon>Mycobacteriales</taxon>
        <taxon>Tsukamurellaceae</taxon>
        <taxon>Tsukamurella</taxon>
    </lineage>
</organism>
<name>A0A1H4UWZ2_TSUTY</name>
<evidence type="ECO:0000313" key="1">
    <source>
        <dbReference type="EMBL" id="SEC73235.1"/>
    </source>
</evidence>
<dbReference type="InterPro" id="IPR027417">
    <property type="entry name" value="P-loop_NTPase"/>
</dbReference>
<accession>A0A1H4UWZ2</accession>
<dbReference type="CDD" id="cd02019">
    <property type="entry name" value="NK"/>
    <property type="match status" value="1"/>
</dbReference>
<dbReference type="STRING" id="57704.SAMN04489793_3066"/>
<reference evidence="2" key="1">
    <citation type="submission" date="2016-10" db="EMBL/GenBank/DDBJ databases">
        <authorList>
            <person name="Varghese N."/>
            <person name="Submissions S."/>
        </authorList>
    </citation>
    <scope>NUCLEOTIDE SEQUENCE [LARGE SCALE GENOMIC DNA]</scope>
    <source>
        <strain evidence="2">DSM 44234</strain>
    </source>
</reference>
<dbReference type="RefSeq" id="WP_068740213.1">
    <property type="nucleotide sequence ID" value="NZ_FNSA01000003.1"/>
</dbReference>